<evidence type="ECO:0000256" key="11">
    <source>
        <dbReference type="ARBA" id="ARBA00023303"/>
    </source>
</evidence>
<accession>A0A7X9XC66</accession>
<keyword evidence="11" id="KW-0407">Ion channel</keyword>
<keyword evidence="9" id="KW-0406">Ion transport</keyword>
<evidence type="ECO:0000256" key="5">
    <source>
        <dbReference type="ARBA" id="ARBA00022692"/>
    </source>
</evidence>
<evidence type="ECO:0000256" key="6">
    <source>
        <dbReference type="ARBA" id="ARBA00022826"/>
    </source>
</evidence>
<evidence type="ECO:0000313" key="14">
    <source>
        <dbReference type="EMBL" id="NME71487.1"/>
    </source>
</evidence>
<dbReference type="PANTHER" id="PTHR31462:SF5">
    <property type="entry name" value="ENDOSOMAL_LYSOSOMAL PROTON CHANNEL TMEM175"/>
    <property type="match status" value="1"/>
</dbReference>
<dbReference type="GO" id="GO:0016020">
    <property type="term" value="C:membrane"/>
    <property type="evidence" value="ECO:0007669"/>
    <property type="project" value="UniProtKB-SubCell"/>
</dbReference>
<name>A0A7X9XC66_9BACT</name>
<keyword evidence="5 13" id="KW-0812">Transmembrane</keyword>
<dbReference type="GO" id="GO:0005267">
    <property type="term" value="F:potassium channel activity"/>
    <property type="evidence" value="ECO:0007669"/>
    <property type="project" value="UniProtKB-KW"/>
</dbReference>
<keyword evidence="3" id="KW-0813">Transport</keyword>
<feature type="transmembrane region" description="Helical" evidence="13">
    <location>
        <begin position="93"/>
        <end position="114"/>
    </location>
</feature>
<dbReference type="AlphaFoldDB" id="A0A7X9XC66"/>
<feature type="transmembrane region" description="Helical" evidence="13">
    <location>
        <begin position="120"/>
        <end position="142"/>
    </location>
</feature>
<evidence type="ECO:0000256" key="9">
    <source>
        <dbReference type="ARBA" id="ARBA00023065"/>
    </source>
</evidence>
<evidence type="ECO:0000256" key="12">
    <source>
        <dbReference type="ARBA" id="ARBA00034430"/>
    </source>
</evidence>
<evidence type="ECO:0000256" key="2">
    <source>
        <dbReference type="ARBA" id="ARBA00006920"/>
    </source>
</evidence>
<evidence type="ECO:0000256" key="10">
    <source>
        <dbReference type="ARBA" id="ARBA00023136"/>
    </source>
</evidence>
<protein>
    <submittedName>
        <fullName evidence="14">DUF1211 domain-containing protein</fullName>
    </submittedName>
</protein>
<comment type="catalytic activity">
    <reaction evidence="12">
        <text>K(+)(in) = K(+)(out)</text>
        <dbReference type="Rhea" id="RHEA:29463"/>
        <dbReference type="ChEBI" id="CHEBI:29103"/>
    </reaction>
</comment>
<evidence type="ECO:0000256" key="8">
    <source>
        <dbReference type="ARBA" id="ARBA00022989"/>
    </source>
</evidence>
<sequence length="215" mass="24904">MKKNKKPVIISESWLFRINRLSDIIFATSMTMLLLAFDFSSIDNIKSNKELLKALSNQLPILGIYLTTFILLAVYWLKHTTTTRLMKGADSTYMWLDIITLAFVALLPFSNGLATAFSDFYAAILLYSLNVIVIGAFSYASWRYATHYDRLLKEPLEKEIADEISQDKWMEPLLAFISMIVAYFYIDYAQLPYVLVPVIYALRTKWIEYRSTKAR</sequence>
<dbReference type="Proteomes" id="UP000576082">
    <property type="component" value="Unassembled WGS sequence"/>
</dbReference>
<reference evidence="14 15" key="1">
    <citation type="submission" date="2020-04" db="EMBL/GenBank/DDBJ databases">
        <title>Flammeovirga sp. SR4, a novel species isolated from seawater.</title>
        <authorList>
            <person name="Wang X."/>
        </authorList>
    </citation>
    <scope>NUCLEOTIDE SEQUENCE [LARGE SCALE GENOMIC DNA]</scope>
    <source>
        <strain evidence="14 15">ATCC 23126</strain>
    </source>
</reference>
<keyword evidence="15" id="KW-1185">Reference proteome</keyword>
<dbReference type="RefSeq" id="WP_169659703.1">
    <property type="nucleotide sequence ID" value="NZ_JABANE010000100.1"/>
</dbReference>
<proteinExistence type="inferred from homology"/>
<dbReference type="InterPro" id="IPR010617">
    <property type="entry name" value="TMEM175-like"/>
</dbReference>
<keyword evidence="7" id="KW-0630">Potassium</keyword>
<evidence type="ECO:0000256" key="3">
    <source>
        <dbReference type="ARBA" id="ARBA00022448"/>
    </source>
</evidence>
<keyword evidence="10 13" id="KW-0472">Membrane</keyword>
<feature type="transmembrane region" description="Helical" evidence="13">
    <location>
        <begin position="59"/>
        <end position="77"/>
    </location>
</feature>
<dbReference type="EMBL" id="JABANE010000100">
    <property type="protein sequence ID" value="NME71487.1"/>
    <property type="molecule type" value="Genomic_DNA"/>
</dbReference>
<evidence type="ECO:0000256" key="4">
    <source>
        <dbReference type="ARBA" id="ARBA00022538"/>
    </source>
</evidence>
<evidence type="ECO:0000256" key="7">
    <source>
        <dbReference type="ARBA" id="ARBA00022958"/>
    </source>
</evidence>
<keyword evidence="8 13" id="KW-1133">Transmembrane helix</keyword>
<keyword evidence="6" id="KW-0631">Potassium channel</keyword>
<evidence type="ECO:0000256" key="1">
    <source>
        <dbReference type="ARBA" id="ARBA00004141"/>
    </source>
</evidence>
<dbReference type="GO" id="GO:0015252">
    <property type="term" value="F:proton channel activity"/>
    <property type="evidence" value="ECO:0007669"/>
    <property type="project" value="InterPro"/>
</dbReference>
<comment type="similarity">
    <text evidence="2">Belongs to the TMEM175 family.</text>
</comment>
<comment type="caution">
    <text evidence="14">The sequence shown here is derived from an EMBL/GenBank/DDBJ whole genome shotgun (WGS) entry which is preliminary data.</text>
</comment>
<gene>
    <name evidence="14" type="ORF">HHU12_26205</name>
</gene>
<dbReference type="Pfam" id="PF06736">
    <property type="entry name" value="TMEM175"/>
    <property type="match status" value="1"/>
</dbReference>
<evidence type="ECO:0000256" key="13">
    <source>
        <dbReference type="SAM" id="Phobius"/>
    </source>
</evidence>
<evidence type="ECO:0000313" key="15">
    <source>
        <dbReference type="Proteomes" id="UP000576082"/>
    </source>
</evidence>
<dbReference type="PANTHER" id="PTHR31462">
    <property type="entry name" value="ENDOSOMAL/LYSOSOMAL POTASSIUM CHANNEL TMEM175"/>
    <property type="match status" value="1"/>
</dbReference>
<organism evidence="14 15">
    <name type="scientific">Flammeovirga aprica JL-4</name>
    <dbReference type="NCBI Taxonomy" id="694437"/>
    <lineage>
        <taxon>Bacteria</taxon>
        <taxon>Pseudomonadati</taxon>
        <taxon>Bacteroidota</taxon>
        <taxon>Cytophagia</taxon>
        <taxon>Cytophagales</taxon>
        <taxon>Flammeovirgaceae</taxon>
        <taxon>Flammeovirga</taxon>
    </lineage>
</organism>
<comment type="subcellular location">
    <subcellularLocation>
        <location evidence="1">Membrane</location>
        <topology evidence="1">Multi-pass membrane protein</topology>
    </subcellularLocation>
</comment>
<keyword evidence="4" id="KW-0633">Potassium transport</keyword>